<proteinExistence type="predicted"/>
<accession>A0A067SLY0</accession>
<keyword evidence="3" id="KW-1185">Reference proteome</keyword>
<evidence type="ECO:0000256" key="1">
    <source>
        <dbReference type="SAM" id="MobiDB-lite"/>
    </source>
</evidence>
<evidence type="ECO:0000313" key="3">
    <source>
        <dbReference type="Proteomes" id="UP000027222"/>
    </source>
</evidence>
<sequence length="126" mass="14067">MIYERQQQQLNSPDPSTNSPYRLILHKLTGVPLQRSAVNTWRKTQHDSIELESLVDPTKQDPDDGAVADLPVKRRHTVNVFKVHPIADSLVADIPTIQLSWMSDQTFITYAGAAVPTDERFCGAVG</sequence>
<name>A0A067SLY0_GALM3</name>
<gene>
    <name evidence="2" type="ORF">GALMADRAFT_784465</name>
</gene>
<dbReference type="EMBL" id="KL142391">
    <property type="protein sequence ID" value="KDR71901.1"/>
    <property type="molecule type" value="Genomic_DNA"/>
</dbReference>
<dbReference type="Proteomes" id="UP000027222">
    <property type="component" value="Unassembled WGS sequence"/>
</dbReference>
<reference evidence="3" key="1">
    <citation type="journal article" date="2014" name="Proc. Natl. Acad. Sci. U.S.A.">
        <title>Extensive sampling of basidiomycete genomes demonstrates inadequacy of the white-rot/brown-rot paradigm for wood decay fungi.</title>
        <authorList>
            <person name="Riley R."/>
            <person name="Salamov A.A."/>
            <person name="Brown D.W."/>
            <person name="Nagy L.G."/>
            <person name="Floudas D."/>
            <person name="Held B.W."/>
            <person name="Levasseur A."/>
            <person name="Lombard V."/>
            <person name="Morin E."/>
            <person name="Otillar R."/>
            <person name="Lindquist E.A."/>
            <person name="Sun H."/>
            <person name="LaButti K.M."/>
            <person name="Schmutz J."/>
            <person name="Jabbour D."/>
            <person name="Luo H."/>
            <person name="Baker S.E."/>
            <person name="Pisabarro A.G."/>
            <person name="Walton J.D."/>
            <person name="Blanchette R.A."/>
            <person name="Henrissat B."/>
            <person name="Martin F."/>
            <person name="Cullen D."/>
            <person name="Hibbett D.S."/>
            <person name="Grigoriev I.V."/>
        </authorList>
    </citation>
    <scope>NUCLEOTIDE SEQUENCE [LARGE SCALE GENOMIC DNA]</scope>
    <source>
        <strain evidence="3">CBS 339.88</strain>
    </source>
</reference>
<protein>
    <submittedName>
        <fullName evidence="2">Uncharacterized protein</fullName>
    </submittedName>
</protein>
<dbReference type="HOGENOM" id="CLU_1981747_0_0_1"/>
<organism evidence="2 3">
    <name type="scientific">Galerina marginata (strain CBS 339.88)</name>
    <dbReference type="NCBI Taxonomy" id="685588"/>
    <lineage>
        <taxon>Eukaryota</taxon>
        <taxon>Fungi</taxon>
        <taxon>Dikarya</taxon>
        <taxon>Basidiomycota</taxon>
        <taxon>Agaricomycotina</taxon>
        <taxon>Agaricomycetes</taxon>
        <taxon>Agaricomycetidae</taxon>
        <taxon>Agaricales</taxon>
        <taxon>Agaricineae</taxon>
        <taxon>Strophariaceae</taxon>
        <taxon>Galerina</taxon>
    </lineage>
</organism>
<evidence type="ECO:0000313" key="2">
    <source>
        <dbReference type="EMBL" id="KDR71901.1"/>
    </source>
</evidence>
<dbReference type="AlphaFoldDB" id="A0A067SLY0"/>
<feature type="region of interest" description="Disordered" evidence="1">
    <location>
        <begin position="1"/>
        <end position="20"/>
    </location>
</feature>